<protein>
    <submittedName>
        <fullName evidence="3">M15 family metallopeptidase</fullName>
    </submittedName>
</protein>
<evidence type="ECO:0000313" key="4">
    <source>
        <dbReference type="Proteomes" id="UP000823894"/>
    </source>
</evidence>
<evidence type="ECO:0000256" key="1">
    <source>
        <dbReference type="SAM" id="Coils"/>
    </source>
</evidence>
<feature type="coiled-coil region" evidence="1">
    <location>
        <begin position="38"/>
        <end position="69"/>
    </location>
</feature>
<gene>
    <name evidence="3" type="ORF">H9757_08320</name>
</gene>
<dbReference type="CDD" id="cd14852">
    <property type="entry name" value="LD-carboxypeptidase"/>
    <property type="match status" value="1"/>
</dbReference>
<proteinExistence type="predicted"/>
<dbReference type="PANTHER" id="PTHR34385:SF1">
    <property type="entry name" value="PEPTIDOGLYCAN L-ALANYL-D-GLUTAMATE ENDOPEPTIDASE CWLK"/>
    <property type="match status" value="1"/>
</dbReference>
<organism evidence="3 4">
    <name type="scientific">Candidatus Mediterraneibacter faecigallinarum</name>
    <dbReference type="NCBI Taxonomy" id="2838669"/>
    <lineage>
        <taxon>Bacteria</taxon>
        <taxon>Bacillati</taxon>
        <taxon>Bacillota</taxon>
        <taxon>Clostridia</taxon>
        <taxon>Lachnospirales</taxon>
        <taxon>Lachnospiraceae</taxon>
        <taxon>Mediterraneibacter</taxon>
    </lineage>
</organism>
<dbReference type="InterPro" id="IPR009045">
    <property type="entry name" value="Zn_M74/Hedgehog-like"/>
</dbReference>
<evidence type="ECO:0000313" key="3">
    <source>
        <dbReference type="EMBL" id="HJC39046.1"/>
    </source>
</evidence>
<comment type="caution">
    <text evidence="3">The sequence shown here is derived from an EMBL/GenBank/DDBJ whole genome shotgun (WGS) entry which is preliminary data.</text>
</comment>
<dbReference type="Gene3D" id="3.30.1380.10">
    <property type="match status" value="1"/>
</dbReference>
<dbReference type="InterPro" id="IPR058193">
    <property type="entry name" value="VanY/YodJ_core_dom"/>
</dbReference>
<dbReference type="EMBL" id="DWWK01000123">
    <property type="protein sequence ID" value="HJC39046.1"/>
    <property type="molecule type" value="Genomic_DNA"/>
</dbReference>
<dbReference type="GO" id="GO:0008233">
    <property type="term" value="F:peptidase activity"/>
    <property type="evidence" value="ECO:0007669"/>
    <property type="project" value="InterPro"/>
</dbReference>
<sequence>MRQDDRDRQVRRYKMLLCAAAGVAAGALITFIAAKGVLSEHEQTLTTQNEALEKENEDLRTQVSKTEAVEDSASLLSSASENWAIALVNEGHPLDTSYVPAEMTEIESERSVDSRIADDLKQMLSDAKDAGLSMYVASAYRSYEKQREVFNNTMQDWISQGYSPLNAYDETKKSVAVPGTSEHATGLAVDIISSEYEALDDRQGDTEEQKWLMEHCWEYGFILRYPSDKSDVTNIVYEPWHYRYVGKEAAKEITEQNITLEEYVLGQ</sequence>
<accession>A0A9D2SYQ9</accession>
<feature type="domain" description="D-alanyl-D-alanine carboxypeptidase-like core" evidence="2">
    <location>
        <begin position="111"/>
        <end position="247"/>
    </location>
</feature>
<dbReference type="GO" id="GO:0006508">
    <property type="term" value="P:proteolysis"/>
    <property type="evidence" value="ECO:0007669"/>
    <property type="project" value="InterPro"/>
</dbReference>
<reference evidence="3" key="1">
    <citation type="journal article" date="2021" name="PeerJ">
        <title>Extensive microbial diversity within the chicken gut microbiome revealed by metagenomics and culture.</title>
        <authorList>
            <person name="Gilroy R."/>
            <person name="Ravi A."/>
            <person name="Getino M."/>
            <person name="Pursley I."/>
            <person name="Horton D.L."/>
            <person name="Alikhan N.F."/>
            <person name="Baker D."/>
            <person name="Gharbi K."/>
            <person name="Hall N."/>
            <person name="Watson M."/>
            <person name="Adriaenssens E.M."/>
            <person name="Foster-Nyarko E."/>
            <person name="Jarju S."/>
            <person name="Secka A."/>
            <person name="Antonio M."/>
            <person name="Oren A."/>
            <person name="Chaudhuri R.R."/>
            <person name="La Ragione R."/>
            <person name="Hildebrand F."/>
            <person name="Pallen M.J."/>
        </authorList>
    </citation>
    <scope>NUCLEOTIDE SEQUENCE</scope>
    <source>
        <strain evidence="3">ChiGjej1B1-1692</strain>
    </source>
</reference>
<dbReference type="InterPro" id="IPR003709">
    <property type="entry name" value="VanY-like_core_dom"/>
</dbReference>
<evidence type="ECO:0000259" key="2">
    <source>
        <dbReference type="Pfam" id="PF02557"/>
    </source>
</evidence>
<keyword evidence="1" id="KW-0175">Coiled coil</keyword>
<dbReference type="AlphaFoldDB" id="A0A9D2SYQ9"/>
<dbReference type="Proteomes" id="UP000823894">
    <property type="component" value="Unassembled WGS sequence"/>
</dbReference>
<reference evidence="3" key="2">
    <citation type="submission" date="2021-04" db="EMBL/GenBank/DDBJ databases">
        <authorList>
            <person name="Gilroy R."/>
        </authorList>
    </citation>
    <scope>NUCLEOTIDE SEQUENCE</scope>
    <source>
        <strain evidence="3">ChiGjej1B1-1692</strain>
    </source>
</reference>
<dbReference type="InterPro" id="IPR052179">
    <property type="entry name" value="DD-CPase-like"/>
</dbReference>
<dbReference type="Pfam" id="PF02557">
    <property type="entry name" value="VanY"/>
    <property type="match status" value="1"/>
</dbReference>
<dbReference type="SUPFAM" id="SSF55166">
    <property type="entry name" value="Hedgehog/DD-peptidase"/>
    <property type="match status" value="1"/>
</dbReference>
<name>A0A9D2SYQ9_9FIRM</name>
<dbReference type="PANTHER" id="PTHR34385">
    <property type="entry name" value="D-ALANYL-D-ALANINE CARBOXYPEPTIDASE"/>
    <property type="match status" value="1"/>
</dbReference>